<dbReference type="EMBL" id="JAZAVJ010000292">
    <property type="protein sequence ID" value="KAK7402623.1"/>
    <property type="molecule type" value="Genomic_DNA"/>
</dbReference>
<comment type="caution">
    <text evidence="2">The sequence shown here is derived from an EMBL/GenBank/DDBJ whole genome shotgun (WGS) entry which is preliminary data.</text>
</comment>
<sequence length="349" mass="38389">MSENTQQPDDDGTRPETSPYAGRLIRVSFQDGEPLQIPEQLLEKYPILLSECLEDRLYAPEPPFLPLSANVGHVFVHFVYTGKYQCLKPKGTSVGERSASELAIALKVCSRAEEYKMPSLGRLAQAEVCTLGNDLSLSSLIDIIENESCMSIHNTWVAAYLKVRVKSFCRDVRSRAEKEALEELDTFPPTATKLILQSVAELLVSELSSSEEPKQAVKATADQSEVGRDGQADPASIHEQTPSDGSFVFPKFDTLTGPHEESSDPQGSRASDVVAPGANHNDNSEAMKQLKKEIKQEGKKKKKMRELPMVEEPLEVALDPVGASEDDLSVIASPSHDSFSSWEGCEDMY</sequence>
<gene>
    <name evidence="2" type="ORF">QQX98_011635</name>
</gene>
<proteinExistence type="predicted"/>
<protein>
    <recommendedName>
        <fullName evidence="4">BTB domain-containing protein</fullName>
    </recommendedName>
</protein>
<reference evidence="2 3" key="1">
    <citation type="journal article" date="2025" name="Microbiol. Resour. Announc.">
        <title>Draft genome sequences for Neonectria magnoliae and Neonectria punicea, canker pathogens of Liriodendron tulipifera and Acer saccharum in West Virginia.</title>
        <authorList>
            <person name="Petronek H.M."/>
            <person name="Kasson M.T."/>
            <person name="Metheny A.M."/>
            <person name="Stauder C.M."/>
            <person name="Lovett B."/>
            <person name="Lynch S.C."/>
            <person name="Garnas J.R."/>
            <person name="Kasson L.R."/>
            <person name="Stajich J.E."/>
        </authorList>
    </citation>
    <scope>NUCLEOTIDE SEQUENCE [LARGE SCALE GENOMIC DNA]</scope>
    <source>
        <strain evidence="2 3">NRRL 64653</strain>
    </source>
</reference>
<dbReference type="PANTHER" id="PTHR37538:SF1">
    <property type="entry name" value="BTB DOMAIN-CONTAINING PROTEIN"/>
    <property type="match status" value="1"/>
</dbReference>
<organism evidence="2 3">
    <name type="scientific">Neonectria punicea</name>
    <dbReference type="NCBI Taxonomy" id="979145"/>
    <lineage>
        <taxon>Eukaryota</taxon>
        <taxon>Fungi</taxon>
        <taxon>Dikarya</taxon>
        <taxon>Ascomycota</taxon>
        <taxon>Pezizomycotina</taxon>
        <taxon>Sordariomycetes</taxon>
        <taxon>Hypocreomycetidae</taxon>
        <taxon>Hypocreales</taxon>
        <taxon>Nectriaceae</taxon>
        <taxon>Neonectria</taxon>
    </lineage>
</organism>
<evidence type="ECO:0000313" key="2">
    <source>
        <dbReference type="EMBL" id="KAK7402623.1"/>
    </source>
</evidence>
<evidence type="ECO:0008006" key="4">
    <source>
        <dbReference type="Google" id="ProtNLM"/>
    </source>
</evidence>
<evidence type="ECO:0000256" key="1">
    <source>
        <dbReference type="SAM" id="MobiDB-lite"/>
    </source>
</evidence>
<name>A0ABR1GLG1_9HYPO</name>
<feature type="region of interest" description="Disordered" evidence="1">
    <location>
        <begin position="1"/>
        <end position="21"/>
    </location>
</feature>
<keyword evidence="3" id="KW-1185">Reference proteome</keyword>
<feature type="region of interest" description="Disordered" evidence="1">
    <location>
        <begin position="210"/>
        <end position="282"/>
    </location>
</feature>
<dbReference type="Proteomes" id="UP001498476">
    <property type="component" value="Unassembled WGS sequence"/>
</dbReference>
<accession>A0ABR1GLG1</accession>
<evidence type="ECO:0000313" key="3">
    <source>
        <dbReference type="Proteomes" id="UP001498476"/>
    </source>
</evidence>
<dbReference type="PANTHER" id="PTHR37538">
    <property type="entry name" value="BTB DOMAIN-CONTAINING PROTEIN"/>
    <property type="match status" value="1"/>
</dbReference>